<evidence type="ECO:0000313" key="1">
    <source>
        <dbReference type="EMBL" id="MDY3558864.1"/>
    </source>
</evidence>
<organism evidence="1 2">
    <name type="scientific">Gemmata algarum</name>
    <dbReference type="NCBI Taxonomy" id="2975278"/>
    <lineage>
        <taxon>Bacteria</taxon>
        <taxon>Pseudomonadati</taxon>
        <taxon>Planctomycetota</taxon>
        <taxon>Planctomycetia</taxon>
        <taxon>Gemmatales</taxon>
        <taxon>Gemmataceae</taxon>
        <taxon>Gemmata</taxon>
    </lineage>
</organism>
<protein>
    <submittedName>
        <fullName evidence="1">Uncharacterized protein</fullName>
    </submittedName>
</protein>
<proteinExistence type="predicted"/>
<comment type="caution">
    <text evidence="1">The sequence shown here is derived from an EMBL/GenBank/DDBJ whole genome shotgun (WGS) entry which is preliminary data.</text>
</comment>
<name>A0ABU5EUF1_9BACT</name>
<gene>
    <name evidence="1" type="ORF">R5W23_006038</name>
</gene>
<reference evidence="2" key="1">
    <citation type="journal article" date="2023" name="Mar. Drugs">
        <title>Gemmata algarum, a Novel Planctomycete Isolated from an Algal Mat, Displays Antimicrobial Activity.</title>
        <authorList>
            <person name="Kumar G."/>
            <person name="Kallscheuer N."/>
            <person name="Kashif M."/>
            <person name="Ahamad S."/>
            <person name="Jagadeeshwari U."/>
            <person name="Pannikurungottu S."/>
            <person name="Haufschild T."/>
            <person name="Kabuu M."/>
            <person name="Sasikala C."/>
            <person name="Jogler C."/>
            <person name="Ramana C."/>
        </authorList>
    </citation>
    <scope>NUCLEOTIDE SEQUENCE [LARGE SCALE GENOMIC DNA]</scope>
    <source>
        <strain evidence="2">JC673</strain>
    </source>
</reference>
<accession>A0ABU5EUF1</accession>
<dbReference type="EMBL" id="JAXBLV010000065">
    <property type="protein sequence ID" value="MDY3558864.1"/>
    <property type="molecule type" value="Genomic_DNA"/>
</dbReference>
<sequence length="108" mass="11425">MVAFDPIRRDGQFGAKIKVLASTGVFAVPLAAVIERPGLLAGVLTGPIEVTETPLRVLLLETGALTTRFALLVVRLEARGGMGAVRGRYRAGVMVLFAHRGLLGATDR</sequence>
<dbReference type="RefSeq" id="WP_320685734.1">
    <property type="nucleotide sequence ID" value="NZ_JAXBLV010000065.1"/>
</dbReference>
<evidence type="ECO:0000313" key="2">
    <source>
        <dbReference type="Proteomes" id="UP001272242"/>
    </source>
</evidence>
<dbReference type="Proteomes" id="UP001272242">
    <property type="component" value="Unassembled WGS sequence"/>
</dbReference>
<keyword evidence="2" id="KW-1185">Reference proteome</keyword>